<dbReference type="GeneTree" id="ENSGT01110000270026"/>
<dbReference type="Proteomes" id="UP000265000">
    <property type="component" value="Unplaced"/>
</dbReference>
<organism evidence="2 3">
    <name type="scientific">Fundulus heteroclitus</name>
    <name type="common">Killifish</name>
    <name type="synonym">Mummichog</name>
    <dbReference type="NCBI Taxonomy" id="8078"/>
    <lineage>
        <taxon>Eukaryota</taxon>
        <taxon>Metazoa</taxon>
        <taxon>Chordata</taxon>
        <taxon>Craniata</taxon>
        <taxon>Vertebrata</taxon>
        <taxon>Euteleostomi</taxon>
        <taxon>Actinopterygii</taxon>
        <taxon>Neopterygii</taxon>
        <taxon>Teleostei</taxon>
        <taxon>Neoteleostei</taxon>
        <taxon>Acanthomorphata</taxon>
        <taxon>Ovalentaria</taxon>
        <taxon>Atherinomorphae</taxon>
        <taxon>Cyprinodontiformes</taxon>
        <taxon>Fundulidae</taxon>
        <taxon>Fundulus</taxon>
    </lineage>
</organism>
<protein>
    <submittedName>
        <fullName evidence="2">Uncharacterized protein</fullName>
    </submittedName>
</protein>
<accession>A0A3Q2QGV7</accession>
<evidence type="ECO:0000313" key="2">
    <source>
        <dbReference type="Ensembl" id="ENSFHEP00000025722.1"/>
    </source>
</evidence>
<reference evidence="2" key="1">
    <citation type="submission" date="2025-08" db="UniProtKB">
        <authorList>
            <consortium name="Ensembl"/>
        </authorList>
    </citation>
    <scope>IDENTIFICATION</scope>
</reference>
<dbReference type="Ensembl" id="ENSFHET00000004513.1">
    <property type="protein sequence ID" value="ENSFHEP00000025722.1"/>
    <property type="gene ID" value="ENSFHEG00000008103.1"/>
</dbReference>
<feature type="region of interest" description="Disordered" evidence="1">
    <location>
        <begin position="84"/>
        <end position="108"/>
    </location>
</feature>
<dbReference type="STRING" id="8078.ENSFHEP00000025722"/>
<evidence type="ECO:0000313" key="3">
    <source>
        <dbReference type="Proteomes" id="UP000265000"/>
    </source>
</evidence>
<reference evidence="2" key="2">
    <citation type="submission" date="2025-09" db="UniProtKB">
        <authorList>
            <consortium name="Ensembl"/>
        </authorList>
    </citation>
    <scope>IDENTIFICATION</scope>
</reference>
<proteinExistence type="predicted"/>
<dbReference type="AlphaFoldDB" id="A0A3Q2QGV7"/>
<keyword evidence="3" id="KW-1185">Reference proteome</keyword>
<feature type="compositionally biased region" description="Basic and acidic residues" evidence="1">
    <location>
        <begin position="84"/>
        <end position="94"/>
    </location>
</feature>
<sequence>MSATLNHSLLSCWELHQGLQEPSVWYIRVIYASTPSNSGGSGDLGCLLSKCCLKVFGSGIWDCGGDIQKLQGFKGKVSQMPDPKTFKQHFESKHPKSPLPPELEGVEA</sequence>
<evidence type="ECO:0000256" key="1">
    <source>
        <dbReference type="SAM" id="MobiDB-lite"/>
    </source>
</evidence>
<dbReference type="SUPFAM" id="SSF118359">
    <property type="entry name" value="Expressed protein At2g23090/F21P24.15"/>
    <property type="match status" value="1"/>
</dbReference>
<name>A0A3Q2QGV7_FUNHE</name>